<evidence type="ECO:0000313" key="2">
    <source>
        <dbReference type="EMBL" id="SJM94252.1"/>
    </source>
</evidence>
<dbReference type="EMBL" id="FUKJ01000319">
    <property type="protein sequence ID" value="SJM94252.1"/>
    <property type="molecule type" value="Genomic_DNA"/>
</dbReference>
<sequence length="149" mass="16854">MKIKSMKKLLIGILLLVSLQTHAQCTKAKFSANVQASYYDGIWGNIPRIPESSKLTSKVKFGNNDYALIKFYLNGRFIDGNVSRMDAATCNIDDFIPTSEQESVMNTQLISQVSDKIMEALENEKEYERHIKVLGTEKLIEGGFKDQKK</sequence>
<organism evidence="2 3">
    <name type="scientific">Crenothrix polyspora</name>
    <dbReference type="NCBI Taxonomy" id="360316"/>
    <lineage>
        <taxon>Bacteria</taxon>
        <taxon>Pseudomonadati</taxon>
        <taxon>Pseudomonadota</taxon>
        <taxon>Gammaproteobacteria</taxon>
        <taxon>Methylococcales</taxon>
        <taxon>Crenotrichaceae</taxon>
        <taxon>Crenothrix</taxon>
    </lineage>
</organism>
<dbReference type="Proteomes" id="UP000195442">
    <property type="component" value="Unassembled WGS sequence"/>
</dbReference>
<evidence type="ECO:0000313" key="3">
    <source>
        <dbReference type="Proteomes" id="UP000195442"/>
    </source>
</evidence>
<dbReference type="AlphaFoldDB" id="A0A1R4HDE5"/>
<feature type="signal peptide" evidence="1">
    <location>
        <begin position="1"/>
        <end position="23"/>
    </location>
</feature>
<accession>A0A1R4HDE5</accession>
<proteinExistence type="predicted"/>
<name>A0A1R4HDE5_9GAMM</name>
<keyword evidence="1" id="KW-0732">Signal</keyword>
<reference evidence="3" key="1">
    <citation type="submission" date="2017-02" db="EMBL/GenBank/DDBJ databases">
        <authorList>
            <person name="Daims H."/>
        </authorList>
    </citation>
    <scope>NUCLEOTIDE SEQUENCE [LARGE SCALE GENOMIC DNA]</scope>
</reference>
<keyword evidence="3" id="KW-1185">Reference proteome</keyword>
<feature type="chain" id="PRO_5012684172" description="Lipoprotein" evidence="1">
    <location>
        <begin position="24"/>
        <end position="149"/>
    </location>
</feature>
<evidence type="ECO:0000256" key="1">
    <source>
        <dbReference type="SAM" id="SignalP"/>
    </source>
</evidence>
<evidence type="ECO:0008006" key="4">
    <source>
        <dbReference type="Google" id="ProtNLM"/>
    </source>
</evidence>
<protein>
    <recommendedName>
        <fullName evidence="4">Lipoprotein</fullName>
    </recommendedName>
</protein>
<gene>
    <name evidence="2" type="ORF">CRENPOLYSF2_3860003</name>
</gene>